<reference evidence="1" key="2">
    <citation type="journal article" date="2021" name="Microbiome">
        <title>Successional dynamics and alternative stable states in a saline activated sludge microbial community over 9 years.</title>
        <authorList>
            <person name="Wang Y."/>
            <person name="Ye J."/>
            <person name="Ju F."/>
            <person name="Liu L."/>
            <person name="Boyd J.A."/>
            <person name="Deng Y."/>
            <person name="Parks D.H."/>
            <person name="Jiang X."/>
            <person name="Yin X."/>
            <person name="Woodcroft B.J."/>
            <person name="Tyson G.W."/>
            <person name="Hugenholtz P."/>
            <person name="Polz M.F."/>
            <person name="Zhang T."/>
        </authorList>
    </citation>
    <scope>NUCLEOTIDE SEQUENCE</scope>
    <source>
        <strain evidence="1">HKST-UBA14</strain>
    </source>
</reference>
<sequence length="138" mass="15020">MAELFYQPGLEGDHLRGYTDIVMGALADYVAGNSSDRYYYGTTDEPSNVEAFLGTIATSVAELGTWDSILYYNSCIGNKSYPHRLVSISAIVPTPEGSEAPLEMHTITYAAATAELKQEVVAFLTVFAQTHSIIIETI</sequence>
<evidence type="ECO:0000313" key="2">
    <source>
        <dbReference type="Proteomes" id="UP000783287"/>
    </source>
</evidence>
<protein>
    <submittedName>
        <fullName evidence="1">Uncharacterized protein</fullName>
    </submittedName>
</protein>
<dbReference type="AlphaFoldDB" id="A0A955L6M4"/>
<name>A0A955L6M4_9BACT</name>
<evidence type="ECO:0000313" key="1">
    <source>
        <dbReference type="EMBL" id="MCA9383870.1"/>
    </source>
</evidence>
<gene>
    <name evidence="1" type="ORF">KC909_05910</name>
</gene>
<accession>A0A955L6M4</accession>
<comment type="caution">
    <text evidence="1">The sequence shown here is derived from an EMBL/GenBank/DDBJ whole genome shotgun (WGS) entry which is preliminary data.</text>
</comment>
<reference evidence="1" key="1">
    <citation type="submission" date="2020-04" db="EMBL/GenBank/DDBJ databases">
        <authorList>
            <person name="Zhang T."/>
        </authorList>
    </citation>
    <scope>NUCLEOTIDE SEQUENCE</scope>
    <source>
        <strain evidence="1">HKST-UBA14</strain>
    </source>
</reference>
<proteinExistence type="predicted"/>
<dbReference type="EMBL" id="JAGQLK010000159">
    <property type="protein sequence ID" value="MCA9383870.1"/>
    <property type="molecule type" value="Genomic_DNA"/>
</dbReference>
<organism evidence="1 2">
    <name type="scientific">Candidatus Dojkabacteria bacterium</name>
    <dbReference type="NCBI Taxonomy" id="2099670"/>
    <lineage>
        <taxon>Bacteria</taxon>
        <taxon>Candidatus Dojkabacteria</taxon>
    </lineage>
</organism>
<dbReference type="Proteomes" id="UP000783287">
    <property type="component" value="Unassembled WGS sequence"/>
</dbReference>